<comment type="subcellular location">
    <subcellularLocation>
        <location evidence="1">Membrane</location>
        <topology evidence="1">Multi-pass membrane protein</topology>
    </subcellularLocation>
</comment>
<evidence type="ECO:0000256" key="5">
    <source>
        <dbReference type="SAM" id="Phobius"/>
    </source>
</evidence>
<name>A0AA48L144_9TREE</name>
<evidence type="ECO:0000259" key="6">
    <source>
        <dbReference type="Pfam" id="PF01284"/>
    </source>
</evidence>
<protein>
    <recommendedName>
        <fullName evidence="6">MARVEL domain-containing protein</fullName>
    </recommendedName>
</protein>
<sequence length="230" mass="25532">MHSPHHVIPYTPLIRPRPLPIPAPQWPEPAHLAPQVDWARPHPLDPGPLQTPAKTTTTVIVCADTKPDRLRRLQPLFLIVTLLLAVIEGCITAFLVSRNNSDDWWVGSSLHGRTRFLLFTSWWTVVLNSIYLAFFFVSGPWFSSVLSHIIYVGFTWLLWLSGAASFTRSIGGGRHCAGASSMPHCSLNIAAEALAWVEFIIFSIFLTMMGFVAGTMARRGDRLSASEGMV</sequence>
<dbReference type="InterPro" id="IPR008253">
    <property type="entry name" value="Marvel"/>
</dbReference>
<gene>
    <name evidence="7" type="ORF">CcaverHIS019_0308110</name>
</gene>
<proteinExistence type="predicted"/>
<feature type="transmembrane region" description="Helical" evidence="5">
    <location>
        <begin position="76"/>
        <end position="96"/>
    </location>
</feature>
<evidence type="ECO:0000313" key="7">
    <source>
        <dbReference type="EMBL" id="BEI90741.1"/>
    </source>
</evidence>
<dbReference type="AlphaFoldDB" id="A0AA48L144"/>
<feature type="transmembrane region" description="Helical" evidence="5">
    <location>
        <begin position="116"/>
        <end position="137"/>
    </location>
</feature>
<dbReference type="EMBL" id="AP028214">
    <property type="protein sequence ID" value="BEI90741.1"/>
    <property type="molecule type" value="Genomic_DNA"/>
</dbReference>
<dbReference type="RefSeq" id="XP_060456006.1">
    <property type="nucleotide sequence ID" value="XM_060599298.1"/>
</dbReference>
<feature type="domain" description="MARVEL" evidence="6">
    <location>
        <begin position="77"/>
        <end position="204"/>
    </location>
</feature>
<evidence type="ECO:0000256" key="4">
    <source>
        <dbReference type="ARBA" id="ARBA00023136"/>
    </source>
</evidence>
<evidence type="ECO:0000256" key="2">
    <source>
        <dbReference type="ARBA" id="ARBA00022692"/>
    </source>
</evidence>
<keyword evidence="3 5" id="KW-1133">Transmembrane helix</keyword>
<evidence type="ECO:0000256" key="1">
    <source>
        <dbReference type="ARBA" id="ARBA00004141"/>
    </source>
</evidence>
<dbReference type="Pfam" id="PF01284">
    <property type="entry name" value="MARVEL"/>
    <property type="match status" value="1"/>
</dbReference>
<accession>A0AA48L144</accession>
<keyword evidence="8" id="KW-1185">Reference proteome</keyword>
<dbReference type="KEGG" id="ccac:CcaHIS019_0308110"/>
<feature type="transmembrane region" description="Helical" evidence="5">
    <location>
        <begin position="187"/>
        <end position="213"/>
    </location>
</feature>
<keyword evidence="2 5" id="KW-0812">Transmembrane</keyword>
<organism evidence="7 8">
    <name type="scientific">Cutaneotrichosporon cavernicola</name>
    <dbReference type="NCBI Taxonomy" id="279322"/>
    <lineage>
        <taxon>Eukaryota</taxon>
        <taxon>Fungi</taxon>
        <taxon>Dikarya</taxon>
        <taxon>Basidiomycota</taxon>
        <taxon>Agaricomycotina</taxon>
        <taxon>Tremellomycetes</taxon>
        <taxon>Trichosporonales</taxon>
        <taxon>Trichosporonaceae</taxon>
        <taxon>Cutaneotrichosporon</taxon>
    </lineage>
</organism>
<feature type="transmembrane region" description="Helical" evidence="5">
    <location>
        <begin position="149"/>
        <end position="167"/>
    </location>
</feature>
<dbReference type="Proteomes" id="UP001233271">
    <property type="component" value="Chromosome 3"/>
</dbReference>
<dbReference type="GO" id="GO:0016020">
    <property type="term" value="C:membrane"/>
    <property type="evidence" value="ECO:0007669"/>
    <property type="project" value="UniProtKB-SubCell"/>
</dbReference>
<reference evidence="7" key="1">
    <citation type="journal article" date="2023" name="BMC Genomics">
        <title>Chromosome-level genome assemblies of Cutaneotrichosporon spp. (Trichosporonales, Basidiomycota) reveal imbalanced evolution between nucleotide sequences and chromosome synteny.</title>
        <authorList>
            <person name="Kobayashi Y."/>
            <person name="Kayamori A."/>
            <person name="Aoki K."/>
            <person name="Shiwa Y."/>
            <person name="Matsutani M."/>
            <person name="Fujita N."/>
            <person name="Sugita T."/>
            <person name="Iwasaki W."/>
            <person name="Tanaka N."/>
            <person name="Takashima M."/>
        </authorList>
    </citation>
    <scope>NUCLEOTIDE SEQUENCE</scope>
    <source>
        <strain evidence="7">HIS019</strain>
    </source>
</reference>
<evidence type="ECO:0000313" key="8">
    <source>
        <dbReference type="Proteomes" id="UP001233271"/>
    </source>
</evidence>
<keyword evidence="4 5" id="KW-0472">Membrane</keyword>
<evidence type="ECO:0000256" key="3">
    <source>
        <dbReference type="ARBA" id="ARBA00022989"/>
    </source>
</evidence>
<dbReference type="GeneID" id="85494611"/>